<sequence length="255" mass="28171">MDDSTDARAWRDAYAASQMIGWDFSRLDGRLTADEPDWDFDAECRAALTTASRVVDLGTGGGEQLIALLEAVGRGVDDGLQVAATEGWEPNVAVARRNLAPHGVSVHGHDVEAGEPLPFMDDSLDLVISRHEDFKAHEIARVLAPGGRFLTQQVDGREAHEFREWFGGEVLHADVTLANSESELRAAGLRIEVAEEWAGRMEFADALTVVEYLALVPWDVPGFSVEDNLEQLRRLDAVRPISVTQRRFRLIAVRD</sequence>
<dbReference type="Gene3D" id="3.40.50.150">
    <property type="entry name" value="Vaccinia Virus protein VP39"/>
    <property type="match status" value="1"/>
</dbReference>
<dbReference type="AlphaFoldDB" id="A0A7W4UP78"/>
<dbReference type="GO" id="GO:0032259">
    <property type="term" value="P:methylation"/>
    <property type="evidence" value="ECO:0007669"/>
    <property type="project" value="UniProtKB-KW"/>
</dbReference>
<dbReference type="InterPro" id="IPR029063">
    <property type="entry name" value="SAM-dependent_MTases_sf"/>
</dbReference>
<name>A0A7W4UP78_9MICO</name>
<feature type="domain" description="Methyltransferase" evidence="1">
    <location>
        <begin position="54"/>
        <end position="147"/>
    </location>
</feature>
<dbReference type="SUPFAM" id="SSF53335">
    <property type="entry name" value="S-adenosyl-L-methionine-dependent methyltransferases"/>
    <property type="match status" value="1"/>
</dbReference>
<dbReference type="RefSeq" id="WP_338110098.1">
    <property type="nucleotide sequence ID" value="NZ_JACHWJ010000002.1"/>
</dbReference>
<reference evidence="2 3" key="1">
    <citation type="submission" date="2020-08" db="EMBL/GenBank/DDBJ databases">
        <title>Sequencing the genomes of 1000 actinobacteria strains.</title>
        <authorList>
            <person name="Klenk H.-P."/>
        </authorList>
    </citation>
    <scope>NUCLEOTIDE SEQUENCE [LARGE SCALE GENOMIC DNA]</scope>
    <source>
        <strain evidence="2 3">DSM 20419</strain>
    </source>
</reference>
<dbReference type="PANTHER" id="PTHR43460">
    <property type="entry name" value="METHYLTRANSFERASE"/>
    <property type="match status" value="1"/>
</dbReference>
<keyword evidence="3" id="KW-1185">Reference proteome</keyword>
<evidence type="ECO:0000313" key="3">
    <source>
        <dbReference type="Proteomes" id="UP000545286"/>
    </source>
</evidence>
<dbReference type="InterPro" id="IPR041698">
    <property type="entry name" value="Methyltransf_25"/>
</dbReference>
<evidence type="ECO:0000259" key="1">
    <source>
        <dbReference type="Pfam" id="PF13649"/>
    </source>
</evidence>
<dbReference type="InterPro" id="IPR052939">
    <property type="entry name" value="23S_rRNA_MeTrnsfrase_RlmA"/>
</dbReference>
<dbReference type="Proteomes" id="UP000545286">
    <property type="component" value="Unassembled WGS sequence"/>
</dbReference>
<dbReference type="GO" id="GO:0008168">
    <property type="term" value="F:methyltransferase activity"/>
    <property type="evidence" value="ECO:0007669"/>
    <property type="project" value="UniProtKB-KW"/>
</dbReference>
<keyword evidence="2" id="KW-0489">Methyltransferase</keyword>
<evidence type="ECO:0000313" key="2">
    <source>
        <dbReference type="EMBL" id="MBB2957793.1"/>
    </source>
</evidence>
<dbReference type="Pfam" id="PF13649">
    <property type="entry name" value="Methyltransf_25"/>
    <property type="match status" value="1"/>
</dbReference>
<dbReference type="CDD" id="cd02440">
    <property type="entry name" value="AdoMet_MTases"/>
    <property type="match status" value="1"/>
</dbReference>
<organism evidence="2 3">
    <name type="scientific">Pseudoclavibacter helvolus</name>
    <dbReference type="NCBI Taxonomy" id="255205"/>
    <lineage>
        <taxon>Bacteria</taxon>
        <taxon>Bacillati</taxon>
        <taxon>Actinomycetota</taxon>
        <taxon>Actinomycetes</taxon>
        <taxon>Micrococcales</taxon>
        <taxon>Microbacteriaceae</taxon>
        <taxon>Pseudoclavibacter</taxon>
    </lineage>
</organism>
<proteinExistence type="predicted"/>
<dbReference type="EMBL" id="JACHWJ010000002">
    <property type="protein sequence ID" value="MBB2957793.1"/>
    <property type="molecule type" value="Genomic_DNA"/>
</dbReference>
<accession>A0A7W4UP78</accession>
<comment type="caution">
    <text evidence="2">The sequence shown here is derived from an EMBL/GenBank/DDBJ whole genome shotgun (WGS) entry which is preliminary data.</text>
</comment>
<protein>
    <submittedName>
        <fullName evidence="2">SAM-dependent methyltransferase</fullName>
    </submittedName>
</protein>
<gene>
    <name evidence="2" type="ORF">FHX72_001930</name>
</gene>
<dbReference type="PANTHER" id="PTHR43460:SF1">
    <property type="entry name" value="METHYLTRANSFERASE TYPE 11 DOMAIN-CONTAINING PROTEIN"/>
    <property type="match status" value="1"/>
</dbReference>
<keyword evidence="2" id="KW-0808">Transferase</keyword>